<dbReference type="Proteomes" id="UP000614216">
    <property type="component" value="Unassembled WGS sequence"/>
</dbReference>
<feature type="chain" id="PRO_5037312257" description="DUF4412 domain-containing protein" evidence="1">
    <location>
        <begin position="22"/>
        <end position="201"/>
    </location>
</feature>
<evidence type="ECO:0000256" key="1">
    <source>
        <dbReference type="SAM" id="SignalP"/>
    </source>
</evidence>
<dbReference type="AlphaFoldDB" id="A0A937KCN0"/>
<evidence type="ECO:0000313" key="3">
    <source>
        <dbReference type="Proteomes" id="UP000614216"/>
    </source>
</evidence>
<comment type="caution">
    <text evidence="2">The sequence shown here is derived from an EMBL/GenBank/DDBJ whole genome shotgun (WGS) entry which is preliminary data.</text>
</comment>
<organism evidence="2 3">
    <name type="scientific">Fulvivirga marina</name>
    <dbReference type="NCBI Taxonomy" id="2494733"/>
    <lineage>
        <taxon>Bacteria</taxon>
        <taxon>Pseudomonadati</taxon>
        <taxon>Bacteroidota</taxon>
        <taxon>Cytophagia</taxon>
        <taxon>Cytophagales</taxon>
        <taxon>Fulvivirgaceae</taxon>
        <taxon>Fulvivirga</taxon>
    </lineage>
</organism>
<proteinExistence type="predicted"/>
<accession>A0A937KCN0</accession>
<dbReference type="RefSeq" id="WP_202854682.1">
    <property type="nucleotide sequence ID" value="NZ_JAEUGD010000004.1"/>
</dbReference>
<feature type="signal peptide" evidence="1">
    <location>
        <begin position="1"/>
        <end position="21"/>
    </location>
</feature>
<keyword evidence="1" id="KW-0732">Signal</keyword>
<evidence type="ECO:0008006" key="4">
    <source>
        <dbReference type="Google" id="ProtNLM"/>
    </source>
</evidence>
<gene>
    <name evidence="2" type="ORF">JMN32_02420</name>
</gene>
<evidence type="ECO:0000313" key="2">
    <source>
        <dbReference type="EMBL" id="MBL6445145.1"/>
    </source>
</evidence>
<reference evidence="2" key="1">
    <citation type="submission" date="2021-01" db="EMBL/GenBank/DDBJ databases">
        <title>Fulvivirga kasyanovii gen. nov., sp nov., a novel member of the phylum Bacteroidetes isolated from seawater in a mussel farm.</title>
        <authorList>
            <person name="Zhao L.-H."/>
            <person name="Wang Z.-J."/>
        </authorList>
    </citation>
    <scope>NUCLEOTIDE SEQUENCE</scope>
    <source>
        <strain evidence="2">29W222</strain>
    </source>
</reference>
<protein>
    <recommendedName>
        <fullName evidence="4">DUF4412 domain-containing protein</fullName>
    </recommendedName>
</protein>
<sequence length="201" mass="23263">MKYIAPLVITLLSLAHLTAQSQDTETIIKDIRSKYATVMGLKDKEALTVEVLEYRCPDFPEEGTITYYSQDEEVKLIEHSFSEGDHYGGKNQYLVWEGKLFFYFSDVGYWTFDMGTGDEDEPVSQTKDIITESRFYFDNEEAVKCLSKNYEIRSRDAEKVKPENIPNEEINCFDSPEIMHKFKAIMELKGKGVNGECIWNE</sequence>
<dbReference type="EMBL" id="JAEUGD010000004">
    <property type="protein sequence ID" value="MBL6445145.1"/>
    <property type="molecule type" value="Genomic_DNA"/>
</dbReference>
<keyword evidence="3" id="KW-1185">Reference proteome</keyword>
<name>A0A937KCN0_9BACT</name>